<gene>
    <name evidence="1" type="ORF">WKR92_10605</name>
</gene>
<comment type="caution">
    <text evidence="1">The sequence shown here is derived from an EMBL/GenBank/DDBJ whole genome shotgun (WGS) entry which is preliminary data.</text>
</comment>
<organism evidence="1 2">
    <name type="scientific">Albibacterium profundi</name>
    <dbReference type="NCBI Taxonomy" id="3134906"/>
    <lineage>
        <taxon>Bacteria</taxon>
        <taxon>Pseudomonadati</taxon>
        <taxon>Bacteroidota</taxon>
        <taxon>Sphingobacteriia</taxon>
        <taxon>Sphingobacteriales</taxon>
        <taxon>Sphingobacteriaceae</taxon>
        <taxon>Albibacterium</taxon>
    </lineage>
</organism>
<dbReference type="EMBL" id="JBBVGT010000002">
    <property type="protein sequence ID" value="MFB5946284.1"/>
    <property type="molecule type" value="Genomic_DNA"/>
</dbReference>
<dbReference type="RefSeq" id="WP_375557811.1">
    <property type="nucleotide sequence ID" value="NZ_JBBVGT010000002.1"/>
</dbReference>
<dbReference type="Proteomes" id="UP001580928">
    <property type="component" value="Unassembled WGS sequence"/>
</dbReference>
<evidence type="ECO:0000313" key="1">
    <source>
        <dbReference type="EMBL" id="MFB5946284.1"/>
    </source>
</evidence>
<proteinExistence type="predicted"/>
<name>A0ABV5CFH1_9SPHI</name>
<sequence length="191" mass="22560">MKHIGLLVTLILSIGSVYPQEKFERESRIKRSEVPKKASMYVESIFPDAKKTKWYLEENLDGFANEAKVRENGTIYSIKFDTLGNLQDIEFIEKFNRLPLQIQTKVESYLQEQYDRYRVKKIQVQWIGDADLLRSVLLQENADRQHEINYEIEFSGRKHGDIQSYEALFSEEGEHLNTKKIITRNLNHLVY</sequence>
<dbReference type="SUPFAM" id="SSF160574">
    <property type="entry name" value="BT0923-like"/>
    <property type="match status" value="1"/>
</dbReference>
<protein>
    <submittedName>
        <fullName evidence="1">Uncharacterized protein</fullName>
    </submittedName>
</protein>
<keyword evidence="2" id="KW-1185">Reference proteome</keyword>
<reference evidence="1 2" key="1">
    <citation type="submission" date="2024-04" db="EMBL/GenBank/DDBJ databases">
        <title>Albibacterium profundi sp. nov., isolated from sediment of the Challenger Deep of Mariana Trench.</title>
        <authorList>
            <person name="Wang Y."/>
        </authorList>
    </citation>
    <scope>NUCLEOTIDE SEQUENCE [LARGE SCALE GENOMIC DNA]</scope>
    <source>
        <strain evidence="1 2">RHL897</strain>
    </source>
</reference>
<dbReference type="Gene3D" id="3.40.1420.30">
    <property type="match status" value="1"/>
</dbReference>
<evidence type="ECO:0000313" key="2">
    <source>
        <dbReference type="Proteomes" id="UP001580928"/>
    </source>
</evidence>
<accession>A0ABV5CFH1</accession>